<dbReference type="RefSeq" id="WP_134368893.1">
    <property type="nucleotide sequence ID" value="NZ_SOGN01000016.1"/>
</dbReference>
<dbReference type="AlphaFoldDB" id="A0A4R8XVU7"/>
<evidence type="ECO:0000313" key="1">
    <source>
        <dbReference type="EMBL" id="TFC83325.1"/>
    </source>
</evidence>
<evidence type="ECO:0000313" key="2">
    <source>
        <dbReference type="Proteomes" id="UP000298433"/>
    </source>
</evidence>
<accession>A0A4R8XVU7</accession>
<comment type="caution">
    <text evidence="1">The sequence shown here is derived from an EMBL/GenBank/DDBJ whole genome shotgun (WGS) entry which is preliminary data.</text>
</comment>
<protein>
    <submittedName>
        <fullName evidence="1">Uncharacterized protein</fullName>
    </submittedName>
</protein>
<dbReference type="OrthoDB" id="5118911at2"/>
<keyword evidence="2" id="KW-1185">Reference proteome</keyword>
<name>A0A4R8XVU7_9MICO</name>
<gene>
    <name evidence="1" type="ORF">E3T23_02860</name>
</gene>
<dbReference type="EMBL" id="SOGN01000016">
    <property type="protein sequence ID" value="TFC83325.1"/>
    <property type="molecule type" value="Genomic_DNA"/>
</dbReference>
<reference evidence="1 2" key="1">
    <citation type="submission" date="2019-03" db="EMBL/GenBank/DDBJ databases">
        <title>Genomics of glacier-inhabiting Cryobacterium strains.</title>
        <authorList>
            <person name="Liu Q."/>
            <person name="Xin Y.-H."/>
        </authorList>
    </citation>
    <scope>NUCLEOTIDE SEQUENCE [LARGE SCALE GENOMIC DNA]</scope>
    <source>
        <strain evidence="1 2">TMT2-48-2</strain>
    </source>
</reference>
<dbReference type="Proteomes" id="UP000298433">
    <property type="component" value="Unassembled WGS sequence"/>
</dbReference>
<proteinExistence type="predicted"/>
<organism evidence="1 2">
    <name type="scientific">Cryobacterium cheniae</name>
    <dbReference type="NCBI Taxonomy" id="1259262"/>
    <lineage>
        <taxon>Bacteria</taxon>
        <taxon>Bacillati</taxon>
        <taxon>Actinomycetota</taxon>
        <taxon>Actinomycetes</taxon>
        <taxon>Micrococcales</taxon>
        <taxon>Microbacteriaceae</taxon>
        <taxon>Cryobacterium</taxon>
    </lineage>
</organism>
<sequence>MLLDASWGPVQTITSGIWPIPSKKFTERRPAPDPAAVMELAEIIVENKGRSPVTVLEIGFEWKGERRGAFRRRVVHHATPRIFSLRNYGDRKYIEKSEVRLEPYDGVSMLFDLWTLFEPGRVSPGHVRKLRASVRVSGKSWKSRSSRRKQWKIPDSAVSSIANRSRLTVRGIVTRSVMRITGADVTVVSNPGYIGRLVEQHLGGRWPTEFEKSHELLRSYFETSSEIKAMVHDTETLSLRFNIEYAIQRDLDTHRDLIDWSDIAMPQPDSVPGVIVQHD</sequence>